<reference evidence="1" key="1">
    <citation type="submission" date="2023-04" db="EMBL/GenBank/DDBJ databases">
        <title>Draft Genome sequencing of Naganishia species isolated from polar environments using Oxford Nanopore Technology.</title>
        <authorList>
            <person name="Leo P."/>
            <person name="Venkateswaran K."/>
        </authorList>
    </citation>
    <scope>NUCLEOTIDE SEQUENCE</scope>
    <source>
        <strain evidence="1">MNA-CCFEE 5261</strain>
    </source>
</reference>
<comment type="caution">
    <text evidence="1">The sequence shown here is derived from an EMBL/GenBank/DDBJ whole genome shotgun (WGS) entry which is preliminary data.</text>
</comment>
<sequence length="106" mass="11104">MSVESALSYAALILADSDIEISSEKLFQLVTKANVEVESIWADIFAGALEGKDPKDYLFNIQAAPAAGSAPAAAAAGGATEEAAAEEKKEEEKEESDDDMGFGLFD</sequence>
<dbReference type="Proteomes" id="UP001241377">
    <property type="component" value="Unassembled WGS sequence"/>
</dbReference>
<evidence type="ECO:0000313" key="2">
    <source>
        <dbReference type="Proteomes" id="UP001241377"/>
    </source>
</evidence>
<organism evidence="1 2">
    <name type="scientific">Naganishia cerealis</name>
    <dbReference type="NCBI Taxonomy" id="610337"/>
    <lineage>
        <taxon>Eukaryota</taxon>
        <taxon>Fungi</taxon>
        <taxon>Dikarya</taxon>
        <taxon>Basidiomycota</taxon>
        <taxon>Agaricomycotina</taxon>
        <taxon>Tremellomycetes</taxon>
        <taxon>Filobasidiales</taxon>
        <taxon>Filobasidiaceae</taxon>
        <taxon>Naganishia</taxon>
    </lineage>
</organism>
<name>A0ACC2UW27_9TREE</name>
<dbReference type="EMBL" id="JASBWR010000154">
    <property type="protein sequence ID" value="KAJ9091144.1"/>
    <property type="molecule type" value="Genomic_DNA"/>
</dbReference>
<keyword evidence="1" id="KW-0687">Ribonucleoprotein</keyword>
<accession>A0ACC2UW27</accession>
<protein>
    <submittedName>
        <fullName evidence="1">Ribosomal protein P1A</fullName>
    </submittedName>
</protein>
<evidence type="ECO:0000313" key="1">
    <source>
        <dbReference type="EMBL" id="KAJ9091144.1"/>
    </source>
</evidence>
<keyword evidence="1" id="KW-0689">Ribosomal protein</keyword>
<gene>
    <name evidence="1" type="primary">RPP1A</name>
    <name evidence="1" type="ORF">QFC19_009241</name>
</gene>
<keyword evidence="2" id="KW-1185">Reference proteome</keyword>
<proteinExistence type="predicted"/>